<keyword evidence="2" id="KW-0238">DNA-binding</keyword>
<dbReference type="PRINTS" id="PR00598">
    <property type="entry name" value="HTHMARR"/>
</dbReference>
<name>A0A2P7RN98_9HYPH</name>
<evidence type="ECO:0000256" key="1">
    <source>
        <dbReference type="ARBA" id="ARBA00023015"/>
    </source>
</evidence>
<dbReference type="PROSITE" id="PS50995">
    <property type="entry name" value="HTH_MARR_2"/>
    <property type="match status" value="1"/>
</dbReference>
<dbReference type="SUPFAM" id="SSF46785">
    <property type="entry name" value="Winged helix' DNA-binding domain"/>
    <property type="match status" value="1"/>
</dbReference>
<dbReference type="InterPro" id="IPR000835">
    <property type="entry name" value="HTH_MarR-typ"/>
</dbReference>
<dbReference type="InterPro" id="IPR036390">
    <property type="entry name" value="WH_DNA-bd_sf"/>
</dbReference>
<sequence length="145" mass="16229">MDVTAARTAFVDQLTKVNRKMRTLFDARVRSQGLTLSRARLLMHLAKQEGATQSELAEALEVEQPSMVSLIDALEKKGFVTRQSVEGDRRAKRIFLTETARREAETILDYADELREQVLLGVDERDLEVATRVLTQVARNVGAAG</sequence>
<dbReference type="RefSeq" id="WP_106775361.1">
    <property type="nucleotide sequence ID" value="NZ_PXYK01000041.1"/>
</dbReference>
<dbReference type="InterPro" id="IPR036388">
    <property type="entry name" value="WH-like_DNA-bd_sf"/>
</dbReference>
<dbReference type="OrthoDB" id="8452803at2"/>
<proteinExistence type="predicted"/>
<evidence type="ECO:0000256" key="2">
    <source>
        <dbReference type="ARBA" id="ARBA00023125"/>
    </source>
</evidence>
<dbReference type="Pfam" id="PF12802">
    <property type="entry name" value="MarR_2"/>
    <property type="match status" value="1"/>
</dbReference>
<dbReference type="GO" id="GO:0003700">
    <property type="term" value="F:DNA-binding transcription factor activity"/>
    <property type="evidence" value="ECO:0007669"/>
    <property type="project" value="InterPro"/>
</dbReference>
<dbReference type="PROSITE" id="PS01117">
    <property type="entry name" value="HTH_MARR_1"/>
    <property type="match status" value="1"/>
</dbReference>
<dbReference type="EMBL" id="PXYK01000041">
    <property type="protein sequence ID" value="PSJ51693.1"/>
    <property type="molecule type" value="Genomic_DNA"/>
</dbReference>
<feature type="domain" description="HTH marR-type" evidence="4">
    <location>
        <begin position="7"/>
        <end position="139"/>
    </location>
</feature>
<dbReference type="GO" id="GO:0003677">
    <property type="term" value="F:DNA binding"/>
    <property type="evidence" value="ECO:0007669"/>
    <property type="project" value="UniProtKB-KW"/>
</dbReference>
<dbReference type="Proteomes" id="UP000241229">
    <property type="component" value="Unassembled WGS sequence"/>
</dbReference>
<reference evidence="5 6" key="1">
    <citation type="submission" date="2018-03" db="EMBL/GenBank/DDBJ databases">
        <title>The draft genome of Mesorhizobium sp. 6GN-30.</title>
        <authorList>
            <person name="Liu L."/>
            <person name="Li L."/>
            <person name="Wang T."/>
            <person name="Zhang X."/>
            <person name="Liang L."/>
        </authorList>
    </citation>
    <scope>NUCLEOTIDE SEQUENCE [LARGE SCALE GENOMIC DNA]</scope>
    <source>
        <strain evidence="5 6">6GN30</strain>
    </source>
</reference>
<accession>A0A2P7RN98</accession>
<dbReference type="InterPro" id="IPR023187">
    <property type="entry name" value="Tscrpt_reg_MarR-type_CS"/>
</dbReference>
<dbReference type="Gene3D" id="1.10.10.10">
    <property type="entry name" value="Winged helix-like DNA-binding domain superfamily/Winged helix DNA-binding domain"/>
    <property type="match status" value="1"/>
</dbReference>
<gene>
    <name evidence="5" type="ORF">C7I84_27245</name>
</gene>
<organism evidence="5 6">
    <name type="scientific">Kumtagia ephedrae</name>
    <dbReference type="NCBI Taxonomy" id="2116701"/>
    <lineage>
        <taxon>Bacteria</taxon>
        <taxon>Pseudomonadati</taxon>
        <taxon>Pseudomonadota</taxon>
        <taxon>Alphaproteobacteria</taxon>
        <taxon>Hyphomicrobiales</taxon>
        <taxon>Phyllobacteriaceae</taxon>
        <taxon>Kumtagia</taxon>
    </lineage>
</organism>
<evidence type="ECO:0000313" key="5">
    <source>
        <dbReference type="EMBL" id="PSJ51693.1"/>
    </source>
</evidence>
<evidence type="ECO:0000256" key="3">
    <source>
        <dbReference type="ARBA" id="ARBA00023163"/>
    </source>
</evidence>
<dbReference type="PANTHER" id="PTHR42756:SF1">
    <property type="entry name" value="TRANSCRIPTIONAL REPRESSOR OF EMRAB OPERON"/>
    <property type="match status" value="1"/>
</dbReference>
<protein>
    <submittedName>
        <fullName evidence="5">MarR family transcriptional regulator</fullName>
    </submittedName>
</protein>
<dbReference type="AlphaFoldDB" id="A0A2P7RN98"/>
<keyword evidence="6" id="KW-1185">Reference proteome</keyword>
<comment type="caution">
    <text evidence="5">The sequence shown here is derived from an EMBL/GenBank/DDBJ whole genome shotgun (WGS) entry which is preliminary data.</text>
</comment>
<dbReference type="PANTHER" id="PTHR42756">
    <property type="entry name" value="TRANSCRIPTIONAL REGULATOR, MARR"/>
    <property type="match status" value="1"/>
</dbReference>
<keyword evidence="1" id="KW-0805">Transcription regulation</keyword>
<evidence type="ECO:0000259" key="4">
    <source>
        <dbReference type="PROSITE" id="PS50995"/>
    </source>
</evidence>
<keyword evidence="3" id="KW-0804">Transcription</keyword>
<evidence type="ECO:0000313" key="6">
    <source>
        <dbReference type="Proteomes" id="UP000241229"/>
    </source>
</evidence>
<dbReference type="SMART" id="SM00347">
    <property type="entry name" value="HTH_MARR"/>
    <property type="match status" value="1"/>
</dbReference>